<dbReference type="InterPro" id="IPR044862">
    <property type="entry name" value="Pro_4_hyd_alph_FE2OG_OXY"/>
</dbReference>
<name>X6NNH3_RETFI</name>
<evidence type="ECO:0000313" key="3">
    <source>
        <dbReference type="Proteomes" id="UP000023152"/>
    </source>
</evidence>
<gene>
    <name evidence="2" type="ORF">RFI_09870</name>
</gene>
<dbReference type="Pfam" id="PF13640">
    <property type="entry name" value="2OG-FeII_Oxy_3"/>
    <property type="match status" value="1"/>
</dbReference>
<dbReference type="OrthoDB" id="407955at2759"/>
<dbReference type="EMBL" id="ASPP01007366">
    <property type="protein sequence ID" value="ETO27264.1"/>
    <property type="molecule type" value="Genomic_DNA"/>
</dbReference>
<proteinExistence type="predicted"/>
<protein>
    <submittedName>
        <fullName evidence="2">Putative hydroxylase</fullName>
    </submittedName>
</protein>
<sequence length="198" mass="22606">MPKKNKKQNALSSKDLEAINAIYEKSQKLEFPATGGQHEVTFLNGDDLFEKENPELLQQMRTLIETTDKMNWNLMKEFLENKEEVNVRVIEYHHYRVGGGLLEKTHFDGGSIITAVFMLSDPSKDFEGGQLMSWEANEQFLTYSVKQGSALIFPSHKYHSVSTVTKGERNVLVIELWSGEKGTEKHRTGAFGYLIPNY</sequence>
<dbReference type="OMA" id="LADECHY"/>
<dbReference type="Gene3D" id="2.60.120.620">
    <property type="entry name" value="q2cbj1_9rhob like domain"/>
    <property type="match status" value="1"/>
</dbReference>
<comment type="caution">
    <text evidence="2">The sequence shown here is derived from an EMBL/GenBank/DDBJ whole genome shotgun (WGS) entry which is preliminary data.</text>
</comment>
<accession>X6NNH3</accession>
<dbReference type="Proteomes" id="UP000023152">
    <property type="component" value="Unassembled WGS sequence"/>
</dbReference>
<evidence type="ECO:0000313" key="2">
    <source>
        <dbReference type="EMBL" id="ETO27264.1"/>
    </source>
</evidence>
<dbReference type="AlphaFoldDB" id="X6NNH3"/>
<evidence type="ECO:0000259" key="1">
    <source>
        <dbReference type="Pfam" id="PF13640"/>
    </source>
</evidence>
<feature type="domain" description="Prolyl 4-hydroxylase alpha subunit Fe(2+) 2OG dioxygenase" evidence="1">
    <location>
        <begin position="92"/>
        <end position="172"/>
    </location>
</feature>
<keyword evidence="3" id="KW-1185">Reference proteome</keyword>
<reference evidence="2 3" key="1">
    <citation type="journal article" date="2013" name="Curr. Biol.">
        <title>The Genome of the Foraminiferan Reticulomyxa filosa.</title>
        <authorList>
            <person name="Glockner G."/>
            <person name="Hulsmann N."/>
            <person name="Schleicher M."/>
            <person name="Noegel A.A."/>
            <person name="Eichinger L."/>
            <person name="Gallinger C."/>
            <person name="Pawlowski J."/>
            <person name="Sierra R."/>
            <person name="Euteneuer U."/>
            <person name="Pillet L."/>
            <person name="Moustafa A."/>
            <person name="Platzer M."/>
            <person name="Groth M."/>
            <person name="Szafranski K."/>
            <person name="Schliwa M."/>
        </authorList>
    </citation>
    <scope>NUCLEOTIDE SEQUENCE [LARGE SCALE GENOMIC DNA]</scope>
</reference>
<organism evidence="2 3">
    <name type="scientific">Reticulomyxa filosa</name>
    <dbReference type="NCBI Taxonomy" id="46433"/>
    <lineage>
        <taxon>Eukaryota</taxon>
        <taxon>Sar</taxon>
        <taxon>Rhizaria</taxon>
        <taxon>Retaria</taxon>
        <taxon>Foraminifera</taxon>
        <taxon>Monothalamids</taxon>
        <taxon>Reticulomyxidae</taxon>
        <taxon>Reticulomyxa</taxon>
    </lineage>
</organism>